<feature type="modified residue" description="4-aspartylphosphate" evidence="3">
    <location>
        <position position="59"/>
    </location>
</feature>
<dbReference type="SMART" id="SM00421">
    <property type="entry name" value="HTH_LUXR"/>
    <property type="match status" value="1"/>
</dbReference>
<evidence type="ECO:0000256" key="3">
    <source>
        <dbReference type="PROSITE-ProRule" id="PRU00169"/>
    </source>
</evidence>
<dbReference type="InterPro" id="IPR000792">
    <property type="entry name" value="Tscrpt_reg_LuxR_C"/>
</dbReference>
<evidence type="ECO:0000313" key="6">
    <source>
        <dbReference type="EMBL" id="TDU31491.1"/>
    </source>
</evidence>
<dbReference type="InterPro" id="IPR011006">
    <property type="entry name" value="CheY-like_superfamily"/>
</dbReference>
<dbReference type="Pfam" id="PF00072">
    <property type="entry name" value="Response_reg"/>
    <property type="match status" value="1"/>
</dbReference>
<evidence type="ECO:0000313" key="7">
    <source>
        <dbReference type="Proteomes" id="UP000295341"/>
    </source>
</evidence>
<keyword evidence="7" id="KW-1185">Reference proteome</keyword>
<feature type="domain" description="HTH luxR-type" evidence="4">
    <location>
        <begin position="148"/>
        <end position="213"/>
    </location>
</feature>
<dbReference type="GO" id="GO:0000160">
    <property type="term" value="P:phosphorelay signal transduction system"/>
    <property type="evidence" value="ECO:0007669"/>
    <property type="project" value="InterPro"/>
</dbReference>
<accession>A0A4S3K587</accession>
<comment type="caution">
    <text evidence="6">The sequence shown here is derived from an EMBL/GenBank/DDBJ whole genome shotgun (WGS) entry which is preliminary data.</text>
</comment>
<name>A0A4S3K587_9GAMM</name>
<dbReference type="GO" id="GO:0006355">
    <property type="term" value="P:regulation of DNA-templated transcription"/>
    <property type="evidence" value="ECO:0007669"/>
    <property type="project" value="InterPro"/>
</dbReference>
<dbReference type="GO" id="GO:0003677">
    <property type="term" value="F:DNA binding"/>
    <property type="evidence" value="ECO:0007669"/>
    <property type="project" value="UniProtKB-KW"/>
</dbReference>
<dbReference type="PANTHER" id="PTHR43214">
    <property type="entry name" value="TWO-COMPONENT RESPONSE REGULATOR"/>
    <property type="match status" value="1"/>
</dbReference>
<dbReference type="SUPFAM" id="SSF46894">
    <property type="entry name" value="C-terminal effector domain of the bipartite response regulators"/>
    <property type="match status" value="1"/>
</dbReference>
<protein>
    <submittedName>
        <fullName evidence="6">LuxR family two component transcriptional regulator</fullName>
    </submittedName>
</protein>
<reference evidence="6 7" key="1">
    <citation type="submission" date="2019-03" db="EMBL/GenBank/DDBJ databases">
        <title>Genomic Encyclopedia of Type Strains, Phase IV (KMG-IV): sequencing the most valuable type-strain genomes for metagenomic binning, comparative biology and taxonomic classification.</title>
        <authorList>
            <person name="Goeker M."/>
        </authorList>
    </citation>
    <scope>NUCLEOTIDE SEQUENCE [LARGE SCALE GENOMIC DNA]</scope>
    <source>
        <strain evidence="6 7">DSM 26377</strain>
    </source>
</reference>
<evidence type="ECO:0000259" key="4">
    <source>
        <dbReference type="PROSITE" id="PS50043"/>
    </source>
</evidence>
<dbReference type="InterPro" id="IPR058245">
    <property type="entry name" value="NreC/VraR/RcsB-like_REC"/>
</dbReference>
<dbReference type="SUPFAM" id="SSF52172">
    <property type="entry name" value="CheY-like"/>
    <property type="match status" value="1"/>
</dbReference>
<sequence length="216" mass="23302">MTRPIGVYLIDDHHVLRQAIADMLDGQDDLRVVGQAGDAKSGIGEMETLLPYPDVVVIDLKMPGQSGSSAIAQIAQSHPQTKILVFTMYDNPAYVWSTMNAGASGYLLKSASRADLLRAVRSVAGGGGYLQAEVTMPLVKRLIQEARVAGDRGTLSVREMHILEALADGQSNKMIAKSLLLAEDTVKSHLRRIYEKLGASDRAHAVAIALRQQLIG</sequence>
<organism evidence="6 7">
    <name type="scientific">Panacagrimonas perspica</name>
    <dbReference type="NCBI Taxonomy" id="381431"/>
    <lineage>
        <taxon>Bacteria</taxon>
        <taxon>Pseudomonadati</taxon>
        <taxon>Pseudomonadota</taxon>
        <taxon>Gammaproteobacteria</taxon>
        <taxon>Nevskiales</taxon>
        <taxon>Nevskiaceae</taxon>
        <taxon>Panacagrimonas</taxon>
    </lineage>
</organism>
<evidence type="ECO:0000256" key="2">
    <source>
        <dbReference type="ARBA" id="ARBA00023125"/>
    </source>
</evidence>
<keyword evidence="1 3" id="KW-0597">Phosphoprotein</keyword>
<dbReference type="CDD" id="cd17535">
    <property type="entry name" value="REC_NarL-like"/>
    <property type="match status" value="1"/>
</dbReference>
<dbReference type="Pfam" id="PF00196">
    <property type="entry name" value="GerE"/>
    <property type="match status" value="1"/>
</dbReference>
<dbReference type="PROSITE" id="PS00622">
    <property type="entry name" value="HTH_LUXR_1"/>
    <property type="match status" value="1"/>
</dbReference>
<dbReference type="EMBL" id="SOBT01000008">
    <property type="protein sequence ID" value="TDU31491.1"/>
    <property type="molecule type" value="Genomic_DNA"/>
</dbReference>
<dbReference type="Proteomes" id="UP000295341">
    <property type="component" value="Unassembled WGS sequence"/>
</dbReference>
<dbReference type="PRINTS" id="PR00038">
    <property type="entry name" value="HTHLUXR"/>
</dbReference>
<dbReference type="AlphaFoldDB" id="A0A4S3K587"/>
<dbReference type="RefSeq" id="WP_133880067.1">
    <property type="nucleotide sequence ID" value="NZ_MWIN01000012.1"/>
</dbReference>
<dbReference type="InterPro" id="IPR001789">
    <property type="entry name" value="Sig_transdc_resp-reg_receiver"/>
</dbReference>
<dbReference type="CDD" id="cd06170">
    <property type="entry name" value="LuxR_C_like"/>
    <property type="match status" value="1"/>
</dbReference>
<dbReference type="PROSITE" id="PS50110">
    <property type="entry name" value="RESPONSE_REGULATORY"/>
    <property type="match status" value="1"/>
</dbReference>
<dbReference type="SMART" id="SM00448">
    <property type="entry name" value="REC"/>
    <property type="match status" value="1"/>
</dbReference>
<dbReference type="Gene3D" id="3.40.50.2300">
    <property type="match status" value="1"/>
</dbReference>
<evidence type="ECO:0000256" key="1">
    <source>
        <dbReference type="ARBA" id="ARBA00022553"/>
    </source>
</evidence>
<dbReference type="OrthoDB" id="9796655at2"/>
<dbReference type="InterPro" id="IPR039420">
    <property type="entry name" value="WalR-like"/>
</dbReference>
<evidence type="ECO:0000259" key="5">
    <source>
        <dbReference type="PROSITE" id="PS50110"/>
    </source>
</evidence>
<feature type="domain" description="Response regulatory" evidence="5">
    <location>
        <begin position="6"/>
        <end position="124"/>
    </location>
</feature>
<proteinExistence type="predicted"/>
<dbReference type="PROSITE" id="PS50043">
    <property type="entry name" value="HTH_LUXR_2"/>
    <property type="match status" value="1"/>
</dbReference>
<keyword evidence="2" id="KW-0238">DNA-binding</keyword>
<gene>
    <name evidence="6" type="ORF">DFR24_0861</name>
</gene>
<dbReference type="InterPro" id="IPR016032">
    <property type="entry name" value="Sig_transdc_resp-reg_C-effctor"/>
</dbReference>